<dbReference type="Gene3D" id="3.10.450.50">
    <property type="match status" value="1"/>
</dbReference>
<dbReference type="EMBL" id="CP126214">
    <property type="protein sequence ID" value="WIA16315.1"/>
    <property type="molecule type" value="Genomic_DNA"/>
</dbReference>
<gene>
    <name evidence="2" type="ORF">OEZ85_013014</name>
</gene>
<dbReference type="Pfam" id="PF12680">
    <property type="entry name" value="SnoaL_2"/>
    <property type="match status" value="1"/>
</dbReference>
<protein>
    <recommendedName>
        <fullName evidence="1">SnoaL-like domain-containing protein</fullName>
    </recommendedName>
</protein>
<evidence type="ECO:0000259" key="1">
    <source>
        <dbReference type="Pfam" id="PF12680"/>
    </source>
</evidence>
<dbReference type="InterPro" id="IPR032710">
    <property type="entry name" value="NTF2-like_dom_sf"/>
</dbReference>
<keyword evidence="3" id="KW-1185">Reference proteome</keyword>
<dbReference type="InterPro" id="IPR037401">
    <property type="entry name" value="SnoaL-like"/>
</dbReference>
<evidence type="ECO:0000313" key="3">
    <source>
        <dbReference type="Proteomes" id="UP001244341"/>
    </source>
</evidence>
<sequence length="407" mass="44088">MAVPQRAIGFKTTGAGARRVGRLSGSPVVGFVKTVAPPAVTQAPAQRLEEAARSWLDSINARKLSLADDLIAEDAVYHDDGMWLLQPARGRTAIRKVWRDWLRSVPDYQIEPVQMAVEAATSDVFVLWRASGQAKLSVIPQRPTTNKPFEHYGVTRLHFDAVTNQITDQWTWRGASTDEAKWLLTRSYKPFDYDTFLSSSSSSSGADEQHALSPGQLAAAAAQAAAAAAAGSSSAFGGVADGSTAQRARAKGSALLFREVFGAVPGSDVAQLDAALSADYRCQEATGVWRGMNLASREACISYCQQRQKQLSGSPHWHSEAMSSNGKLLFVHFQNVLTDRQSKTLAGLSSGVLVHVFDGWQRINRTLMFRGPMSLSERAEFFNMDCRACGRDQAQTLGVSDSVLGGM</sequence>
<evidence type="ECO:0000313" key="2">
    <source>
        <dbReference type="EMBL" id="WIA16315.1"/>
    </source>
</evidence>
<accession>A0ABY8U4N3</accession>
<organism evidence="2 3">
    <name type="scientific">Tetradesmus obliquus</name>
    <name type="common">Green alga</name>
    <name type="synonym">Acutodesmus obliquus</name>
    <dbReference type="NCBI Taxonomy" id="3088"/>
    <lineage>
        <taxon>Eukaryota</taxon>
        <taxon>Viridiplantae</taxon>
        <taxon>Chlorophyta</taxon>
        <taxon>core chlorophytes</taxon>
        <taxon>Chlorophyceae</taxon>
        <taxon>CS clade</taxon>
        <taxon>Sphaeropleales</taxon>
        <taxon>Scenedesmaceae</taxon>
        <taxon>Tetradesmus</taxon>
    </lineage>
</organism>
<dbReference type="SUPFAM" id="SSF54427">
    <property type="entry name" value="NTF2-like"/>
    <property type="match status" value="1"/>
</dbReference>
<name>A0ABY8U4N3_TETOB</name>
<dbReference type="Proteomes" id="UP001244341">
    <property type="component" value="Chromosome 7b"/>
</dbReference>
<reference evidence="2 3" key="1">
    <citation type="submission" date="2023-05" db="EMBL/GenBank/DDBJ databases">
        <title>A 100% complete, gapless, phased diploid assembly of the Scenedesmus obliquus UTEX 3031 genome.</title>
        <authorList>
            <person name="Biondi T.C."/>
            <person name="Hanschen E.R."/>
            <person name="Kwon T."/>
            <person name="Eng W."/>
            <person name="Kruse C.P.S."/>
            <person name="Koehler S.I."/>
            <person name="Kunde Y."/>
            <person name="Gleasner C.D."/>
            <person name="You Mak K.T."/>
            <person name="Polle J."/>
            <person name="Hovde B.T."/>
            <person name="Starkenburg S.R."/>
        </authorList>
    </citation>
    <scope>NUCLEOTIDE SEQUENCE [LARGE SCALE GENOMIC DNA]</scope>
    <source>
        <strain evidence="2 3">DOE0152z</strain>
    </source>
</reference>
<feature type="domain" description="SnoaL-like" evidence="1">
    <location>
        <begin position="53"/>
        <end position="160"/>
    </location>
</feature>
<proteinExistence type="predicted"/>